<keyword evidence="5" id="KW-1185">Reference proteome</keyword>
<name>A0A090M5Z7_OSTTA</name>
<dbReference type="KEGG" id="ota:OT_ostta04g01900"/>
<dbReference type="OrthoDB" id="6513042at2759"/>
<dbReference type="InterPro" id="IPR041679">
    <property type="entry name" value="DNA2/NAM7-like_C"/>
</dbReference>
<dbReference type="Gene3D" id="3.40.50.300">
    <property type="entry name" value="P-loop containing nucleotide triphosphate hydrolases"/>
    <property type="match status" value="2"/>
</dbReference>
<evidence type="ECO:0000259" key="3">
    <source>
        <dbReference type="SMART" id="SM00487"/>
    </source>
</evidence>
<reference evidence="5" key="1">
    <citation type="journal article" date="2006" name="Proc. Natl. Acad. Sci. U.S.A.">
        <title>Genome analysis of the smallest free-living eukaryote Ostreococcus tauri unveils many unique features.</title>
        <authorList>
            <person name="Derelle E."/>
            <person name="Ferraz C."/>
            <person name="Rombauts S."/>
            <person name="Rouze P."/>
            <person name="Worden A.Z."/>
            <person name="Robbens S."/>
            <person name="Partensky F."/>
            <person name="Degroeve S."/>
            <person name="Echeynie S."/>
            <person name="Cooke R."/>
            <person name="Saeys Y."/>
            <person name="Wuyts J."/>
            <person name="Jabbari K."/>
            <person name="Bowler C."/>
            <person name="Panaud O."/>
            <person name="Piegu B."/>
            <person name="Ball S.G."/>
            <person name="Ral J.-P."/>
            <person name="Bouget F.-Y."/>
            <person name="Piganeau G."/>
            <person name="De Baets B."/>
            <person name="Picard A."/>
            <person name="Delseny M."/>
            <person name="Demaille J."/>
            <person name="Van de Peer Y."/>
            <person name="Moreau H."/>
        </authorList>
    </citation>
    <scope>NUCLEOTIDE SEQUENCE [LARGE SCALE GENOMIC DNA]</scope>
    <source>
        <strain evidence="5">OTTH 0595 / CCAP 157/2 / RCC745</strain>
    </source>
</reference>
<evidence type="ECO:0000313" key="4">
    <source>
        <dbReference type="EMBL" id="CEF97534.1"/>
    </source>
</evidence>
<reference evidence="4 5" key="2">
    <citation type="journal article" date="2014" name="BMC Genomics">
        <title>An improved genome of the model marine alga Ostreococcus tauri unfolds by assessing Illumina de novo assemblies.</title>
        <authorList>
            <person name="Blanc-Mathieu R."/>
            <person name="Verhelst B."/>
            <person name="Derelle E."/>
            <person name="Rombauts S."/>
            <person name="Bouget F.Y."/>
            <person name="Carre I."/>
            <person name="Chateau A."/>
            <person name="Eyre-Walker A."/>
            <person name="Grimsley N."/>
            <person name="Moreau H."/>
            <person name="Piegu B."/>
            <person name="Rivals E."/>
            <person name="Schackwitz W."/>
            <person name="Van de Peer Y."/>
            <person name="Piganeau G."/>
        </authorList>
    </citation>
    <scope>NUCLEOTIDE SEQUENCE [LARGE SCALE GENOMIC DNA]</scope>
    <source>
        <strain evidence="5">OTTH 0595 / CCAP 157/2 / RCC745</strain>
    </source>
</reference>
<feature type="domain" description="Helicase ATP-binding" evidence="3">
    <location>
        <begin position="489"/>
        <end position="748"/>
    </location>
</feature>
<dbReference type="InParanoid" id="A0A090M5Z7"/>
<evidence type="ECO:0000313" key="5">
    <source>
        <dbReference type="Proteomes" id="UP000009170"/>
    </source>
</evidence>
<accession>A0A090M5Z7</accession>
<dbReference type="EMBL" id="CAID01000004">
    <property type="protein sequence ID" value="CEF97534.1"/>
    <property type="molecule type" value="Genomic_DNA"/>
</dbReference>
<dbReference type="STRING" id="70448.A0A090M5Z7"/>
<organism evidence="4 5">
    <name type="scientific">Ostreococcus tauri</name>
    <name type="common">Marine green alga</name>
    <dbReference type="NCBI Taxonomy" id="70448"/>
    <lineage>
        <taxon>Eukaryota</taxon>
        <taxon>Viridiplantae</taxon>
        <taxon>Chlorophyta</taxon>
        <taxon>Mamiellophyceae</taxon>
        <taxon>Mamiellales</taxon>
        <taxon>Bathycoccaceae</taxon>
        <taxon>Ostreococcus</taxon>
    </lineage>
</organism>
<dbReference type="CDD" id="cd18808">
    <property type="entry name" value="SF1_C_Upf1"/>
    <property type="match status" value="1"/>
</dbReference>
<dbReference type="Pfam" id="PF13086">
    <property type="entry name" value="AAA_11"/>
    <property type="match status" value="1"/>
</dbReference>
<dbReference type="Pfam" id="PF13087">
    <property type="entry name" value="AAA_12"/>
    <property type="match status" value="1"/>
</dbReference>
<proteinExistence type="predicted"/>
<dbReference type="RefSeq" id="XP_003078720.2">
    <property type="nucleotide sequence ID" value="XM_003078672.2"/>
</dbReference>
<feature type="compositionally biased region" description="Acidic residues" evidence="2">
    <location>
        <begin position="1135"/>
        <end position="1146"/>
    </location>
</feature>
<keyword evidence="4" id="KW-0378">Hydrolase</keyword>
<dbReference type="GeneID" id="9833904"/>
<dbReference type="InterPro" id="IPR027417">
    <property type="entry name" value="P-loop_NTPase"/>
</dbReference>
<feature type="compositionally biased region" description="Acidic residues" evidence="2">
    <location>
        <begin position="1163"/>
        <end position="1172"/>
    </location>
</feature>
<comment type="catalytic activity">
    <reaction evidence="1">
        <text>ATP + H2O = ADP + phosphate + H(+)</text>
        <dbReference type="Rhea" id="RHEA:13065"/>
        <dbReference type="ChEBI" id="CHEBI:15377"/>
        <dbReference type="ChEBI" id="CHEBI:15378"/>
        <dbReference type="ChEBI" id="CHEBI:30616"/>
        <dbReference type="ChEBI" id="CHEBI:43474"/>
        <dbReference type="ChEBI" id="CHEBI:456216"/>
        <dbReference type="EC" id="3.6.4.12"/>
    </reaction>
    <physiologicalReaction direction="left-to-right" evidence="1">
        <dbReference type="Rhea" id="RHEA:13066"/>
    </physiologicalReaction>
</comment>
<sequence>MDRDVVYRVTWTDDVGKKRPRRMDGACVVRGDVATLYETTTDAQGEDGRGRRVTRARVDGAREAFEIGRTVRLGARHEVYVDDVVGGNAVGARTTDGGGGDGAAARAKTHRFTNRAFRKKFVPPMLKRTTGTVEGMVVGGVTRVEGMGDAVGTREGDERENEPMSEVAKLLLAHDGDLDVALDQFERQRAAVEAGPSKKTVGVRTGAKAVTASAPVVREKKAPERRRARVPSAALSTEVCVKFPPPDYVGLTFSKNHQFTTIRDYQSHFVTAMCENLTLRLRDVAGVMKKLRDDATQSKRELQQPEILQKVMWQRYKLRYFTQCEITSRKWFDKEEGKEKTFIRMTVHDIKAIKGPKIYAKGDLWVVSTEASFNVEPLRTVGDRYRAPWVGVVQNEWHGLNQNGQTEVRLLSPRPPALGDNSTMKLFAIHSSLNAFSEAEEIANILALGTNEPSPLIDWVLGIPPRVELEEEQELYLKDGDIGVSALQRRFKLNDDQARAISGALASATGISNLPVRLVHGPFGSGKTHTIAAFVIKAAELLKASNGRIMISAHTNVAVDRVLQKLLELGFTDFVRVGSVRKIDPTILPHSVHAKTSVHGASQVKELQAMLAEATSARAKVILQQEIEALSTVGKVAARKALLKKCLVVGVTTYSSTHKDLTDKKFDVVVLDECSQMTEPSSLLPVIRTRCKSVVAVGDPHQLYPVLETVREEIENASSQVTRNPLQMTLFSRLSKAGYPKVTLRTQYRLHPMISAIPNKCYYDGMLLDGVDAMDRASLIDISTGGVLPPIVWWDTNGVDEKEGQSKLNVAEANRVSAILHRLLDNGISAEKIGVIAFYAAQASFVTMKLKECLKSDEPYVAEGDEDDESFAPSDVQVSTVDAFQGQEKEVIVFTLCGAPMSSFTTSERLNVAITRAKRHLIVVGAAGMGQKSGVEAWLEILKRARSTPNGYLPSSARTECVLGKWSASAQGTVPDIILSPGFEPELSPSFASDRQVLLRLGFDQRAYWSFYCAAMRAFNYNHDKSRDIIAGAPVIRFIRRSYPQIFDSSGDVKWRSTKARKMFTIDALGLLRRFIEHEYGEDWGTSQKLIDSFEDREDFERDPTGFGWLCLREVTGSVGAERFASADFVPTSEASDDDLKDDSEDAPSPSPITAPYHSNDSGSEDDSWDRP</sequence>
<dbReference type="Proteomes" id="UP000009170">
    <property type="component" value="Unassembled WGS sequence"/>
</dbReference>
<dbReference type="PANTHER" id="PTHR10887:SF518">
    <property type="entry name" value="RNA HELICASE NONSENSE MRNA REDUCING FACTOR"/>
    <property type="match status" value="1"/>
</dbReference>
<dbReference type="InterPro" id="IPR014001">
    <property type="entry name" value="Helicase_ATP-bd"/>
</dbReference>
<dbReference type="AlphaFoldDB" id="A0A090M5Z7"/>
<dbReference type="PANTHER" id="PTHR10887">
    <property type="entry name" value="DNA2/NAM7 HELICASE FAMILY"/>
    <property type="match status" value="1"/>
</dbReference>
<dbReference type="GO" id="GO:0003678">
    <property type="term" value="F:DNA helicase activity"/>
    <property type="evidence" value="ECO:0007669"/>
    <property type="project" value="UniProtKB-EC"/>
</dbReference>
<dbReference type="InterPro" id="IPR047187">
    <property type="entry name" value="SF1_C_Upf1"/>
</dbReference>
<dbReference type="SMART" id="SM00487">
    <property type="entry name" value="DEXDc"/>
    <property type="match status" value="1"/>
</dbReference>
<feature type="region of interest" description="Disordered" evidence="2">
    <location>
        <begin position="1126"/>
        <end position="1172"/>
    </location>
</feature>
<comment type="caution">
    <text evidence="4">The sequence shown here is derived from an EMBL/GenBank/DDBJ whole genome shotgun (WGS) entry which is preliminary data.</text>
</comment>
<protein>
    <submittedName>
        <fullName evidence="4">P-loop containing nucleoside triphosphate hydrolase</fullName>
    </submittedName>
</protein>
<dbReference type="InterPro" id="IPR041677">
    <property type="entry name" value="DNA2/NAM7_AAA_11"/>
</dbReference>
<gene>
    <name evidence="4" type="ORF">OT_ostta04g01900</name>
</gene>
<evidence type="ECO:0000256" key="1">
    <source>
        <dbReference type="ARBA" id="ARBA00048432"/>
    </source>
</evidence>
<dbReference type="InterPro" id="IPR045055">
    <property type="entry name" value="DNA2/NAM7-like"/>
</dbReference>
<dbReference type="SUPFAM" id="SSF52540">
    <property type="entry name" value="P-loop containing nucleoside triphosphate hydrolases"/>
    <property type="match status" value="1"/>
</dbReference>
<dbReference type="GO" id="GO:0016787">
    <property type="term" value="F:hydrolase activity"/>
    <property type="evidence" value="ECO:0007669"/>
    <property type="project" value="UniProtKB-KW"/>
</dbReference>
<evidence type="ECO:0000256" key="2">
    <source>
        <dbReference type="SAM" id="MobiDB-lite"/>
    </source>
</evidence>